<comment type="caution">
    <text evidence="2">The sequence shown here is derived from an EMBL/GenBank/DDBJ whole genome shotgun (WGS) entry which is preliminary data.</text>
</comment>
<dbReference type="PANTHER" id="PTHR43194:SF2">
    <property type="entry name" value="PEROXISOMAL MEMBRANE PROTEIN LPX1"/>
    <property type="match status" value="1"/>
</dbReference>
<dbReference type="Proteomes" id="UP001049176">
    <property type="component" value="Chromosome 2"/>
</dbReference>
<dbReference type="InterPro" id="IPR050228">
    <property type="entry name" value="Carboxylesterase_BioH"/>
</dbReference>
<evidence type="ECO:0000313" key="2">
    <source>
        <dbReference type="EMBL" id="KAG7097437.1"/>
    </source>
</evidence>
<organism evidence="2 3">
    <name type="scientific">Marasmius oreades</name>
    <name type="common">fairy-ring Marasmius</name>
    <dbReference type="NCBI Taxonomy" id="181124"/>
    <lineage>
        <taxon>Eukaryota</taxon>
        <taxon>Fungi</taxon>
        <taxon>Dikarya</taxon>
        <taxon>Basidiomycota</taxon>
        <taxon>Agaricomycotina</taxon>
        <taxon>Agaricomycetes</taxon>
        <taxon>Agaricomycetidae</taxon>
        <taxon>Agaricales</taxon>
        <taxon>Marasmiineae</taxon>
        <taxon>Marasmiaceae</taxon>
        <taxon>Marasmius</taxon>
    </lineage>
</organism>
<dbReference type="InterPro" id="IPR000073">
    <property type="entry name" value="AB_hydrolase_1"/>
</dbReference>
<dbReference type="OrthoDB" id="8119704at2759"/>
<dbReference type="Gene3D" id="3.40.50.1820">
    <property type="entry name" value="alpha/beta hydrolase"/>
    <property type="match status" value="1"/>
</dbReference>
<dbReference type="AlphaFoldDB" id="A0A9P8ADB9"/>
<protein>
    <recommendedName>
        <fullName evidence="1">AB hydrolase-1 domain-containing protein</fullName>
    </recommendedName>
</protein>
<evidence type="ECO:0000313" key="3">
    <source>
        <dbReference type="Proteomes" id="UP001049176"/>
    </source>
</evidence>
<accession>A0A9P8ADB9</accession>
<dbReference type="KEGG" id="more:E1B28_004781"/>
<dbReference type="RefSeq" id="XP_043013907.1">
    <property type="nucleotide sequence ID" value="XM_043149303.1"/>
</dbReference>
<proteinExistence type="predicted"/>
<gene>
    <name evidence="2" type="ORF">E1B28_004781</name>
</gene>
<dbReference type="EMBL" id="CM032182">
    <property type="protein sequence ID" value="KAG7097437.1"/>
    <property type="molecule type" value="Genomic_DNA"/>
</dbReference>
<dbReference type="Pfam" id="PF12697">
    <property type="entry name" value="Abhydrolase_6"/>
    <property type="match status" value="1"/>
</dbReference>
<reference evidence="2" key="1">
    <citation type="journal article" date="2021" name="Genome Biol. Evol.">
        <title>The assembled and annotated genome of the fairy-ring fungus Marasmius oreades.</title>
        <authorList>
            <person name="Hiltunen M."/>
            <person name="Ament-Velasquez S.L."/>
            <person name="Johannesson H."/>
        </authorList>
    </citation>
    <scope>NUCLEOTIDE SEQUENCE</scope>
    <source>
        <strain evidence="2">03SP1</strain>
    </source>
</reference>
<dbReference type="InterPro" id="IPR029058">
    <property type="entry name" value="AB_hydrolase_fold"/>
</dbReference>
<sequence length="340" mass="37528">MTSTSHRLPIAIAATVIVLGTFTYLSALPGLRKGPGPVGRRLRKIRVEEPLPEGFKRIFVDGLNGGKLELLTNEKAQDEGKAPLLMVHGGMGSARCYDRWAAYFASKGRNVYSLSLSGHGHSYRPENFNSMTCFDLVHDIDSAAKYIVSAHPASPAPVLTGHSAGGGESQLTVATLPPNTFSGVILLAPFPPTGGLSVYREWLSFDWLLFPRFFWQGADNMSPLSTPALLKRAFFSDTYKEEDLDDFFKQMSSEESAGWAESMTMKFTDSEMVKANVLDRVHIISASNDRLMTPPIMKELVSLYGCSTDTVEGSGHHMMFDDRWYEAAQFAEAKLQAWNL</sequence>
<dbReference type="PANTHER" id="PTHR43194">
    <property type="entry name" value="HYDROLASE ALPHA/BETA FOLD FAMILY"/>
    <property type="match status" value="1"/>
</dbReference>
<dbReference type="GeneID" id="66073857"/>
<name>A0A9P8ADB9_9AGAR</name>
<feature type="domain" description="AB hydrolase-1" evidence="1">
    <location>
        <begin position="84"/>
        <end position="323"/>
    </location>
</feature>
<evidence type="ECO:0000259" key="1">
    <source>
        <dbReference type="Pfam" id="PF12697"/>
    </source>
</evidence>
<dbReference type="SUPFAM" id="SSF53474">
    <property type="entry name" value="alpha/beta-Hydrolases"/>
    <property type="match status" value="1"/>
</dbReference>
<keyword evidence="3" id="KW-1185">Reference proteome</keyword>